<feature type="region of interest" description="Disordered" evidence="1">
    <location>
        <begin position="1"/>
        <end position="35"/>
    </location>
</feature>
<name>A0A4R8ZHA8_9MICO</name>
<protein>
    <submittedName>
        <fullName evidence="3">Uncharacterized protein</fullName>
    </submittedName>
</protein>
<keyword evidence="2" id="KW-0812">Transmembrane</keyword>
<keyword evidence="2" id="KW-1133">Transmembrane helix</keyword>
<evidence type="ECO:0000313" key="4">
    <source>
        <dbReference type="Proteomes" id="UP000298424"/>
    </source>
</evidence>
<dbReference type="EMBL" id="SOGT01000011">
    <property type="protein sequence ID" value="TFD25815.1"/>
    <property type="molecule type" value="Genomic_DNA"/>
</dbReference>
<gene>
    <name evidence="3" type="ORF">E3T27_08345</name>
</gene>
<reference evidence="3 4" key="1">
    <citation type="submission" date="2019-03" db="EMBL/GenBank/DDBJ databases">
        <title>Genomics of glacier-inhabiting Cryobacterium strains.</title>
        <authorList>
            <person name="Liu Q."/>
            <person name="Xin Y.-H."/>
        </authorList>
    </citation>
    <scope>NUCLEOTIDE SEQUENCE [LARGE SCALE GENOMIC DNA]</scope>
    <source>
        <strain evidence="3 4">TMT1-1</strain>
    </source>
</reference>
<dbReference type="RefSeq" id="WP_134572234.1">
    <property type="nucleotide sequence ID" value="NZ_SOGT01000011.1"/>
</dbReference>
<feature type="transmembrane region" description="Helical" evidence="2">
    <location>
        <begin position="358"/>
        <end position="380"/>
    </location>
</feature>
<dbReference type="OrthoDB" id="5125954at2"/>
<keyword evidence="4" id="KW-1185">Reference proteome</keyword>
<keyword evidence="2" id="KW-0472">Membrane</keyword>
<sequence>MTSGEPQPLSRRQARELARDQGDETAAPHDAIPTLDVPVLVPAALSPASFSGSTQPATSRRTNRHHTIPAVDEAQEAVLPGASALAAESAPSALVSAPYTPSRRELRALHAREQEQALSTGDFPISAGEPVEAKVTDAAPADAAPVEPELIEPELIEPELIEPELIEPEPIEPEPATPVVVDRIEPEQMYAEPIVAEPIVTAPIDAPDSVVSSTTGWIPPIGHWSVDEDALRVEAPQRDQSLDELINRGIGAGGIPTTTNALILPSIPHQGSSVSPISNTGEIMITGSFDLPRSLGSTGAHPNLFDSSEIDHMMDQLDADQLGGDSAPVSASRAVSTHASTRGMLAPPKRRRASLPMILVIATAVLAVSVLALFVTGYLLGNF</sequence>
<dbReference type="AlphaFoldDB" id="A0A4R8ZHA8"/>
<evidence type="ECO:0000313" key="3">
    <source>
        <dbReference type="EMBL" id="TFD25815.1"/>
    </source>
</evidence>
<organism evidence="3 4">
    <name type="scientific">Cryobacterium lyxosi</name>
    <dbReference type="NCBI Taxonomy" id="1259228"/>
    <lineage>
        <taxon>Bacteria</taxon>
        <taxon>Bacillati</taxon>
        <taxon>Actinomycetota</taxon>
        <taxon>Actinomycetes</taxon>
        <taxon>Micrococcales</taxon>
        <taxon>Microbacteriaceae</taxon>
        <taxon>Cryobacterium</taxon>
    </lineage>
</organism>
<dbReference type="Proteomes" id="UP000298424">
    <property type="component" value="Unassembled WGS sequence"/>
</dbReference>
<evidence type="ECO:0000256" key="2">
    <source>
        <dbReference type="SAM" id="Phobius"/>
    </source>
</evidence>
<proteinExistence type="predicted"/>
<feature type="region of interest" description="Disordered" evidence="1">
    <location>
        <begin position="323"/>
        <end position="347"/>
    </location>
</feature>
<comment type="caution">
    <text evidence="3">The sequence shown here is derived from an EMBL/GenBank/DDBJ whole genome shotgun (WGS) entry which is preliminary data.</text>
</comment>
<feature type="compositionally biased region" description="Basic and acidic residues" evidence="1">
    <location>
        <begin position="13"/>
        <end position="22"/>
    </location>
</feature>
<accession>A0A4R8ZHA8</accession>
<evidence type="ECO:0000256" key="1">
    <source>
        <dbReference type="SAM" id="MobiDB-lite"/>
    </source>
</evidence>